<proteinExistence type="predicted"/>
<accession>A0AAU9G796</accession>
<dbReference type="Proteomes" id="UP001500889">
    <property type="component" value="Chromosome E"/>
</dbReference>
<feature type="region of interest" description="Disordered" evidence="1">
    <location>
        <begin position="27"/>
        <end position="61"/>
    </location>
</feature>
<keyword evidence="3" id="KW-1185">Reference proteome</keyword>
<protein>
    <submittedName>
        <fullName evidence="2">Uncharacterized protein</fullName>
    </submittedName>
</protein>
<evidence type="ECO:0000256" key="1">
    <source>
        <dbReference type="SAM" id="MobiDB-lite"/>
    </source>
</evidence>
<name>A0AAU9G796_DROMD</name>
<sequence>MNEFMLNSTENTNRKQQQQVNVALAVVPGNSEEGNGRAAAGNDDDDDDGGNANGNGYGSRMMHKQYGAQSQGRSCHRITLLAYFHSFHFNVKVCRVRGTMRVEELWNA</sequence>
<reference evidence="2 3" key="1">
    <citation type="submission" date="2024-02" db="EMBL/GenBank/DDBJ databases">
        <title>A chromosome-level genome assembly of Drosophila madeirensis, a fruit fly species endemic to Madeira island.</title>
        <authorList>
            <person name="Tomihara K."/>
            <person name="Llopart A."/>
            <person name="Yamamoto D."/>
        </authorList>
    </citation>
    <scope>NUCLEOTIDE SEQUENCE [LARGE SCALE GENOMIC DNA]</scope>
    <source>
        <strain evidence="2 3">RF1</strain>
    </source>
</reference>
<dbReference type="EMBL" id="AP029267">
    <property type="protein sequence ID" value="BFG03571.1"/>
    <property type="molecule type" value="Genomic_DNA"/>
</dbReference>
<evidence type="ECO:0000313" key="3">
    <source>
        <dbReference type="Proteomes" id="UP001500889"/>
    </source>
</evidence>
<gene>
    <name evidence="2" type="ORF">DMAD_02798</name>
</gene>
<dbReference type="AlphaFoldDB" id="A0AAU9G796"/>
<organism evidence="2 3">
    <name type="scientific">Drosophila madeirensis</name>
    <name type="common">Fruit fly</name>
    <dbReference type="NCBI Taxonomy" id="30013"/>
    <lineage>
        <taxon>Eukaryota</taxon>
        <taxon>Metazoa</taxon>
        <taxon>Ecdysozoa</taxon>
        <taxon>Arthropoda</taxon>
        <taxon>Hexapoda</taxon>
        <taxon>Insecta</taxon>
        <taxon>Pterygota</taxon>
        <taxon>Neoptera</taxon>
        <taxon>Endopterygota</taxon>
        <taxon>Diptera</taxon>
        <taxon>Brachycera</taxon>
        <taxon>Muscomorpha</taxon>
        <taxon>Ephydroidea</taxon>
        <taxon>Drosophilidae</taxon>
        <taxon>Drosophila</taxon>
        <taxon>Sophophora</taxon>
    </lineage>
</organism>
<evidence type="ECO:0000313" key="2">
    <source>
        <dbReference type="EMBL" id="BFG03571.1"/>
    </source>
</evidence>